<comment type="function">
    <text evidence="1 14">Converts 2,5-diamino-6-(ribosylamino)-4(3h)-pyrimidinone 5'-phosphate into 5-amino-6-(ribosylamino)-2,4(1h,3h)-pyrimidinedione 5'-phosphate.</text>
</comment>
<dbReference type="AlphaFoldDB" id="A0A3Q8CMP2"/>
<dbReference type="InterPro" id="IPR024072">
    <property type="entry name" value="DHFR-like_dom_sf"/>
</dbReference>
<evidence type="ECO:0000256" key="17">
    <source>
        <dbReference type="PIRSR" id="PIRSR006769-3"/>
    </source>
</evidence>
<accession>A0A3Q8CMP2</accession>
<dbReference type="InterPro" id="IPR002734">
    <property type="entry name" value="RibDG_C"/>
</dbReference>
<comment type="pathway">
    <text evidence="3 14">Cofactor biosynthesis; riboflavin biosynthesis; 5-amino-6-(D-ribitylamino)uracil from GTP: step 3/4.</text>
</comment>
<dbReference type="PANTHER" id="PTHR38011:SF7">
    <property type="entry name" value="2,5-DIAMINO-6-RIBOSYLAMINO-4(3H)-PYRIMIDINONE 5'-PHOSPHATE REDUCTASE"/>
    <property type="match status" value="1"/>
</dbReference>
<dbReference type="PIRSF" id="PIRSF006769">
    <property type="entry name" value="RibD"/>
    <property type="match status" value="1"/>
</dbReference>
<dbReference type="CDD" id="cd01284">
    <property type="entry name" value="Riboflavin_deaminase-reductase"/>
    <property type="match status" value="1"/>
</dbReference>
<comment type="cofactor">
    <cofactor evidence="14 17">
        <name>Zn(2+)</name>
        <dbReference type="ChEBI" id="CHEBI:29105"/>
    </cofactor>
    <text evidence="14 17">Binds 1 zinc ion.</text>
</comment>
<evidence type="ECO:0000256" key="5">
    <source>
        <dbReference type="ARBA" id="ARBA00007417"/>
    </source>
</evidence>
<evidence type="ECO:0000256" key="4">
    <source>
        <dbReference type="ARBA" id="ARBA00005259"/>
    </source>
</evidence>
<feature type="binding site" evidence="16">
    <location>
        <position position="277"/>
    </location>
    <ligand>
        <name>substrate</name>
    </ligand>
</feature>
<evidence type="ECO:0000256" key="13">
    <source>
        <dbReference type="ARBA" id="ARBA00049886"/>
    </source>
</evidence>
<dbReference type="InterPro" id="IPR004794">
    <property type="entry name" value="Eubact_RibD"/>
</dbReference>
<dbReference type="KEGG" id="lng:BSQ50_08925"/>
<evidence type="ECO:0000256" key="12">
    <source>
        <dbReference type="ARBA" id="ARBA00049861"/>
    </source>
</evidence>
<dbReference type="EMBL" id="CP018180">
    <property type="protein sequence ID" value="AUJ32646.1"/>
    <property type="molecule type" value="Genomic_DNA"/>
</dbReference>
<evidence type="ECO:0000256" key="15">
    <source>
        <dbReference type="PIRSR" id="PIRSR006769-1"/>
    </source>
</evidence>
<feature type="binding site" evidence="17">
    <location>
        <position position="44"/>
    </location>
    <ligand>
        <name>Zn(2+)</name>
        <dbReference type="ChEBI" id="CHEBI:29105"/>
        <note>catalytic</note>
    </ligand>
</feature>
<evidence type="ECO:0000313" key="19">
    <source>
        <dbReference type="EMBL" id="AUJ32646.1"/>
    </source>
</evidence>
<name>A0A3Q8CMP2_9LACO</name>
<dbReference type="InterPro" id="IPR050765">
    <property type="entry name" value="Riboflavin_Biosynth_HTPR"/>
</dbReference>
<keyword evidence="11" id="KW-0511">Multifunctional enzyme</keyword>
<feature type="binding site" evidence="17">
    <location>
        <position position="71"/>
    </location>
    <ligand>
        <name>Zn(2+)</name>
        <dbReference type="ChEBI" id="CHEBI:29105"/>
        <note>catalytic</note>
    </ligand>
</feature>
<evidence type="ECO:0000256" key="14">
    <source>
        <dbReference type="PIRNR" id="PIRNR006769"/>
    </source>
</evidence>
<dbReference type="GO" id="GO:0008835">
    <property type="term" value="F:diaminohydroxyphosphoribosylaminopyrimidine deaminase activity"/>
    <property type="evidence" value="ECO:0007669"/>
    <property type="project" value="UniProtKB-EC"/>
</dbReference>
<feature type="binding site" evidence="16">
    <location>
        <position position="147"/>
    </location>
    <ligand>
        <name>NADP(+)</name>
        <dbReference type="ChEBI" id="CHEBI:58349"/>
    </ligand>
</feature>
<comment type="pathway">
    <text evidence="2 14">Cofactor biosynthesis; riboflavin biosynthesis; 5-amino-6-(D-ribitylamino)uracil from GTP: step 2/4.</text>
</comment>
<feature type="binding site" evidence="16">
    <location>
        <position position="197"/>
    </location>
    <ligand>
        <name>substrate</name>
    </ligand>
</feature>
<evidence type="ECO:0000313" key="20">
    <source>
        <dbReference type="Proteomes" id="UP000324497"/>
    </source>
</evidence>
<reference evidence="19 20" key="1">
    <citation type="submission" date="2016-11" db="EMBL/GenBank/DDBJ databases">
        <title>Interaction between Lactobacillus species and yeast in water kefir.</title>
        <authorList>
            <person name="Behr J."/>
            <person name="Xu D."/>
            <person name="Vogel R.F."/>
        </authorList>
    </citation>
    <scope>NUCLEOTIDE SEQUENCE [LARGE SCALE GENOMIC DNA]</scope>
    <source>
        <strain evidence="19 20">TMW 1.1827</strain>
    </source>
</reference>
<keyword evidence="9 14" id="KW-0521">NADP</keyword>
<feature type="binding site" evidence="16">
    <location>
        <position position="189"/>
    </location>
    <ligand>
        <name>NADP(+)</name>
        <dbReference type="ChEBI" id="CHEBI:58349"/>
    </ligand>
</feature>
<evidence type="ECO:0000256" key="11">
    <source>
        <dbReference type="ARBA" id="ARBA00023268"/>
    </source>
</evidence>
<evidence type="ECO:0000256" key="7">
    <source>
        <dbReference type="ARBA" id="ARBA00022723"/>
    </source>
</evidence>
<evidence type="ECO:0000256" key="3">
    <source>
        <dbReference type="ARBA" id="ARBA00004910"/>
    </source>
</evidence>
<proteinExistence type="inferred from homology"/>
<comment type="catalytic activity">
    <reaction evidence="12 14">
        <text>5-amino-6-(5-phospho-D-ribitylamino)uracil + NADP(+) = 5-amino-6-(5-phospho-D-ribosylamino)uracil + NADPH + H(+)</text>
        <dbReference type="Rhea" id="RHEA:17845"/>
        <dbReference type="ChEBI" id="CHEBI:15378"/>
        <dbReference type="ChEBI" id="CHEBI:57783"/>
        <dbReference type="ChEBI" id="CHEBI:58349"/>
        <dbReference type="ChEBI" id="CHEBI:58421"/>
        <dbReference type="ChEBI" id="CHEBI:58453"/>
        <dbReference type="EC" id="1.1.1.193"/>
    </reaction>
</comment>
<comment type="similarity">
    <text evidence="4 14">In the N-terminal section; belongs to the cytidine and deoxycytidylate deaminase family.</text>
</comment>
<keyword evidence="14" id="KW-0378">Hydrolase</keyword>
<protein>
    <recommendedName>
        <fullName evidence="14">Riboflavin biosynthesis protein RibD</fullName>
    </recommendedName>
    <domain>
        <recommendedName>
            <fullName evidence="14">Diaminohydroxyphosphoribosylaminopyrimidine deaminase</fullName>
            <shortName evidence="14">DRAP deaminase</shortName>
            <ecNumber evidence="14">3.5.4.26</ecNumber>
        </recommendedName>
        <alternativeName>
            <fullName evidence="14">Riboflavin-specific deaminase</fullName>
        </alternativeName>
    </domain>
    <domain>
        <recommendedName>
            <fullName evidence="14">5-amino-6-(5-phosphoribosylamino)uracil reductase</fullName>
            <ecNumber evidence="14">1.1.1.193</ecNumber>
        </recommendedName>
        <alternativeName>
            <fullName evidence="14">HTP reductase</fullName>
        </alternativeName>
    </domain>
</protein>
<dbReference type="SUPFAM" id="SSF53597">
    <property type="entry name" value="Dihydrofolate reductase-like"/>
    <property type="match status" value="1"/>
</dbReference>
<dbReference type="EC" id="3.5.4.26" evidence="14"/>
<keyword evidence="6 14" id="KW-0686">Riboflavin biosynthesis</keyword>
<feature type="binding site" evidence="16">
    <location>
        <position position="193"/>
    </location>
    <ligand>
        <name>NADP(+)</name>
        <dbReference type="ChEBI" id="CHEBI:58349"/>
    </ligand>
</feature>
<keyword evidence="7 14" id="KW-0479">Metal-binding</keyword>
<gene>
    <name evidence="19" type="ORF">BSQ50_08925</name>
</gene>
<evidence type="ECO:0000256" key="10">
    <source>
        <dbReference type="ARBA" id="ARBA00023002"/>
    </source>
</evidence>
<evidence type="ECO:0000259" key="18">
    <source>
        <dbReference type="PROSITE" id="PS51747"/>
    </source>
</evidence>
<evidence type="ECO:0000256" key="16">
    <source>
        <dbReference type="PIRSR" id="PIRSR006769-2"/>
    </source>
</evidence>
<dbReference type="GO" id="GO:0008270">
    <property type="term" value="F:zinc ion binding"/>
    <property type="evidence" value="ECO:0007669"/>
    <property type="project" value="InterPro"/>
</dbReference>
<organism evidence="19 20">
    <name type="scientific">Liquorilactobacillus nagelii</name>
    <dbReference type="NCBI Taxonomy" id="82688"/>
    <lineage>
        <taxon>Bacteria</taxon>
        <taxon>Bacillati</taxon>
        <taxon>Bacillota</taxon>
        <taxon>Bacilli</taxon>
        <taxon>Lactobacillales</taxon>
        <taxon>Lactobacillaceae</taxon>
        <taxon>Liquorilactobacillus</taxon>
    </lineage>
</organism>
<evidence type="ECO:0000256" key="8">
    <source>
        <dbReference type="ARBA" id="ARBA00022833"/>
    </source>
</evidence>
<evidence type="ECO:0000256" key="6">
    <source>
        <dbReference type="ARBA" id="ARBA00022619"/>
    </source>
</evidence>
<feature type="binding site" evidence="17">
    <location>
        <position position="80"/>
    </location>
    <ligand>
        <name>Zn(2+)</name>
        <dbReference type="ChEBI" id="CHEBI:29105"/>
        <note>catalytic</note>
    </ligand>
</feature>
<keyword evidence="20" id="KW-1185">Reference proteome</keyword>
<dbReference type="UniPathway" id="UPA00275">
    <property type="reaction ID" value="UER00401"/>
</dbReference>
<sequence>MQLASELAKKGQGKTWTNPLVGAVIVKNQEILACGFHHQFGKPHAEIEALNQLTELTAARGATMYVTLEPCSHYGKTPPCAKKIVEVGFSRVIIGQLDPNPLVAGKGCQILRQAGIKVEILNQTQQLNPAYNFFYRHQRPWVTLKYAMSFDGKINAQSGVRSILTGQKAFLDTQQLRAKQQAILIGENTLKVDDPQLTVRLANLLYPPVRVVLVNDADQLDLNLRLFKSTAPILLLSRKKSKREWPPQVTVLTDDEWSPQKVIQLLYQRGIQSLLIEGGAQIQADYLGAGIVDRLVIYLTPHIFGGIGLPAAFGKATPNFINYRVINQQQIGEDFRFELIRTKEESNV</sequence>
<dbReference type="GO" id="GO:0008703">
    <property type="term" value="F:5-amino-6-(5-phosphoribosylamino)uracil reductase activity"/>
    <property type="evidence" value="ECO:0007669"/>
    <property type="project" value="UniProtKB-EC"/>
</dbReference>
<dbReference type="InterPro" id="IPR002125">
    <property type="entry name" value="CMP_dCMP_dom"/>
</dbReference>
<dbReference type="GO" id="GO:0009231">
    <property type="term" value="P:riboflavin biosynthetic process"/>
    <property type="evidence" value="ECO:0007669"/>
    <property type="project" value="UniProtKB-UniPathway"/>
</dbReference>
<comment type="similarity">
    <text evidence="5 14">In the C-terminal section; belongs to the HTP reductase family.</text>
</comment>
<keyword evidence="8 14" id="KW-0862">Zinc</keyword>
<dbReference type="PROSITE" id="PS00903">
    <property type="entry name" value="CYT_DCMP_DEAMINASES_1"/>
    <property type="match status" value="1"/>
</dbReference>
<evidence type="ECO:0000256" key="2">
    <source>
        <dbReference type="ARBA" id="ARBA00004882"/>
    </source>
</evidence>
<feature type="domain" description="CMP/dCMP-type deaminase" evidence="18">
    <location>
        <begin position="1"/>
        <end position="119"/>
    </location>
</feature>
<dbReference type="EC" id="1.1.1.193" evidence="14"/>
<dbReference type="Gene3D" id="3.40.430.10">
    <property type="entry name" value="Dihydrofolate Reductase, subunit A"/>
    <property type="match status" value="1"/>
</dbReference>
<dbReference type="PROSITE" id="PS51747">
    <property type="entry name" value="CYT_DCMP_DEAMINASES_2"/>
    <property type="match status" value="1"/>
</dbReference>
<keyword evidence="10 14" id="KW-0560">Oxidoreductase</keyword>
<dbReference type="PANTHER" id="PTHR38011">
    <property type="entry name" value="DIHYDROFOLATE REDUCTASE FAMILY PROTEIN (AFU_ORTHOLOGUE AFUA_8G06820)"/>
    <property type="match status" value="1"/>
</dbReference>
<dbReference type="Pfam" id="PF00383">
    <property type="entry name" value="dCMP_cyt_deam_1"/>
    <property type="match status" value="1"/>
</dbReference>
<dbReference type="Gene3D" id="3.40.140.10">
    <property type="entry name" value="Cytidine Deaminase, domain 2"/>
    <property type="match status" value="1"/>
</dbReference>
<dbReference type="RefSeq" id="WP_261905959.1">
    <property type="nucleotide sequence ID" value="NZ_CP018180.1"/>
</dbReference>
<evidence type="ECO:0000256" key="1">
    <source>
        <dbReference type="ARBA" id="ARBA00002151"/>
    </source>
</evidence>
<dbReference type="NCBIfam" id="TIGR00326">
    <property type="entry name" value="eubact_ribD"/>
    <property type="match status" value="1"/>
</dbReference>
<dbReference type="InterPro" id="IPR016193">
    <property type="entry name" value="Cytidine_deaminase-like"/>
</dbReference>
<feature type="active site" description="Proton donor" evidence="15">
    <location>
        <position position="46"/>
    </location>
</feature>
<feature type="binding site" evidence="16">
    <location>
        <position position="200"/>
    </location>
    <ligand>
        <name>substrate</name>
    </ligand>
</feature>
<evidence type="ECO:0000256" key="9">
    <source>
        <dbReference type="ARBA" id="ARBA00022857"/>
    </source>
</evidence>
<dbReference type="InterPro" id="IPR016192">
    <property type="entry name" value="APOBEC/CMP_deaminase_Zn-bd"/>
</dbReference>
<feature type="binding site" evidence="16">
    <location>
        <position position="177"/>
    </location>
    <ligand>
        <name>substrate</name>
    </ligand>
</feature>
<dbReference type="SUPFAM" id="SSF53927">
    <property type="entry name" value="Cytidine deaminase-like"/>
    <property type="match status" value="1"/>
</dbReference>
<dbReference type="Proteomes" id="UP000324497">
    <property type="component" value="Chromosome"/>
</dbReference>
<dbReference type="Pfam" id="PF01872">
    <property type="entry name" value="RibD_C"/>
    <property type="match status" value="1"/>
</dbReference>
<comment type="catalytic activity">
    <reaction evidence="13 14">
        <text>2,5-diamino-6-hydroxy-4-(5-phosphoribosylamino)-pyrimidine + H2O + H(+) = 5-amino-6-(5-phospho-D-ribosylamino)uracil + NH4(+)</text>
        <dbReference type="Rhea" id="RHEA:21868"/>
        <dbReference type="ChEBI" id="CHEBI:15377"/>
        <dbReference type="ChEBI" id="CHEBI:15378"/>
        <dbReference type="ChEBI" id="CHEBI:28938"/>
        <dbReference type="ChEBI" id="CHEBI:58453"/>
        <dbReference type="ChEBI" id="CHEBI:58614"/>
        <dbReference type="EC" id="3.5.4.26"/>
    </reaction>
</comment>